<accession>A0A392TM90</accession>
<evidence type="ECO:0000256" key="1">
    <source>
        <dbReference type="SAM" id="MobiDB-lite"/>
    </source>
</evidence>
<dbReference type="AlphaFoldDB" id="A0A392TM90"/>
<feature type="non-terminal residue" evidence="2">
    <location>
        <position position="1"/>
    </location>
</feature>
<evidence type="ECO:0000313" key="3">
    <source>
        <dbReference type="Proteomes" id="UP000265520"/>
    </source>
</evidence>
<keyword evidence="3" id="KW-1185">Reference proteome</keyword>
<comment type="caution">
    <text evidence="2">The sequence shown here is derived from an EMBL/GenBank/DDBJ whole genome shotgun (WGS) entry which is preliminary data.</text>
</comment>
<dbReference type="EMBL" id="LXQA010611848">
    <property type="protein sequence ID" value="MCI62048.1"/>
    <property type="molecule type" value="Genomic_DNA"/>
</dbReference>
<evidence type="ECO:0000313" key="2">
    <source>
        <dbReference type="EMBL" id="MCI62048.1"/>
    </source>
</evidence>
<proteinExistence type="predicted"/>
<organism evidence="2 3">
    <name type="scientific">Trifolium medium</name>
    <dbReference type="NCBI Taxonomy" id="97028"/>
    <lineage>
        <taxon>Eukaryota</taxon>
        <taxon>Viridiplantae</taxon>
        <taxon>Streptophyta</taxon>
        <taxon>Embryophyta</taxon>
        <taxon>Tracheophyta</taxon>
        <taxon>Spermatophyta</taxon>
        <taxon>Magnoliopsida</taxon>
        <taxon>eudicotyledons</taxon>
        <taxon>Gunneridae</taxon>
        <taxon>Pentapetalae</taxon>
        <taxon>rosids</taxon>
        <taxon>fabids</taxon>
        <taxon>Fabales</taxon>
        <taxon>Fabaceae</taxon>
        <taxon>Papilionoideae</taxon>
        <taxon>50 kb inversion clade</taxon>
        <taxon>NPAAA clade</taxon>
        <taxon>Hologalegina</taxon>
        <taxon>IRL clade</taxon>
        <taxon>Trifolieae</taxon>
        <taxon>Trifolium</taxon>
    </lineage>
</organism>
<protein>
    <submittedName>
        <fullName evidence="2">Uncharacterized protein</fullName>
    </submittedName>
</protein>
<name>A0A392TM90_9FABA</name>
<feature type="region of interest" description="Disordered" evidence="1">
    <location>
        <begin position="36"/>
        <end position="59"/>
    </location>
</feature>
<sequence>LHTGEPYRPTMSVARDSYGQCINEIQHGSVIIYRKEQNQYPGKRTTAAAPERDDSRMEK</sequence>
<reference evidence="2 3" key="1">
    <citation type="journal article" date="2018" name="Front. Plant Sci.">
        <title>Red Clover (Trifolium pratense) and Zigzag Clover (T. medium) - A Picture of Genomic Similarities and Differences.</title>
        <authorList>
            <person name="Dluhosova J."/>
            <person name="Istvanek J."/>
            <person name="Nedelnik J."/>
            <person name="Repkova J."/>
        </authorList>
    </citation>
    <scope>NUCLEOTIDE SEQUENCE [LARGE SCALE GENOMIC DNA]</scope>
    <source>
        <strain evidence="3">cv. 10/8</strain>
        <tissue evidence="2">Leaf</tissue>
    </source>
</reference>
<dbReference type="Proteomes" id="UP000265520">
    <property type="component" value="Unassembled WGS sequence"/>
</dbReference>
<feature type="compositionally biased region" description="Basic and acidic residues" evidence="1">
    <location>
        <begin position="50"/>
        <end position="59"/>
    </location>
</feature>